<dbReference type="HOGENOM" id="CLU_084809_0_0_1"/>
<dbReference type="eggNOG" id="ENOG502S83X">
    <property type="taxonomic scope" value="Eukaryota"/>
</dbReference>
<dbReference type="GeneID" id="19307915"/>
<dbReference type="OMA" id="IQYMQWW"/>
<dbReference type="SUPFAM" id="SSF55729">
    <property type="entry name" value="Acyl-CoA N-acyltransferases (Nat)"/>
    <property type="match status" value="1"/>
</dbReference>
<sequence>MVEPVARIRLYKPSEEDDKLVRFVLGKAYMGLLAEANQRAYFHPLMIASWVAMSCIFIQVMHWWPDYDAFGWLSFLKPLPAFASMAVPFMFFIDWRNRPAFEKLTQNTLRKPDIFDIASYYSRSPASGLWILEYGQSFVGLIAVDASPDSTSEITISADTTCEFTSGTSAVATIRHFHVEEKYRKSGVQDDLLEHALRRTFESAEQVQKVRIVYCPLATYIGECLRKYGFRTVEHTSVSGVSFEECALDRSAWEKKSI</sequence>
<dbReference type="EMBL" id="KB469296">
    <property type="protein sequence ID" value="EPQ60773.1"/>
    <property type="molecule type" value="Genomic_DNA"/>
</dbReference>
<keyword evidence="2" id="KW-0812">Transmembrane</keyword>
<dbReference type="GO" id="GO:0008080">
    <property type="term" value="F:N-acetyltransferase activity"/>
    <property type="evidence" value="ECO:0007669"/>
    <property type="project" value="InterPro"/>
</dbReference>
<accession>S7QMS0</accession>
<feature type="transmembrane region" description="Helical" evidence="2">
    <location>
        <begin position="70"/>
        <end position="93"/>
    </location>
</feature>
<dbReference type="RefSeq" id="XP_007861102.1">
    <property type="nucleotide sequence ID" value="XM_007862911.1"/>
</dbReference>
<evidence type="ECO:0000256" key="2">
    <source>
        <dbReference type="SAM" id="Phobius"/>
    </source>
</evidence>
<protein>
    <submittedName>
        <fullName evidence="3">Uncharacterized protein</fullName>
    </submittedName>
</protein>
<keyword evidence="1" id="KW-0808">Transferase</keyword>
<keyword evidence="2" id="KW-0472">Membrane</keyword>
<dbReference type="OrthoDB" id="2564232at2759"/>
<keyword evidence="2" id="KW-1133">Transmembrane helix</keyword>
<dbReference type="PANTHER" id="PTHR13947:SF37">
    <property type="entry name" value="LD18367P"/>
    <property type="match status" value="1"/>
</dbReference>
<evidence type="ECO:0000313" key="3">
    <source>
        <dbReference type="EMBL" id="EPQ60773.1"/>
    </source>
</evidence>
<gene>
    <name evidence="3" type="ORF">GLOTRDRAFT_68702</name>
</gene>
<dbReference type="AlphaFoldDB" id="S7QMS0"/>
<name>S7QMS0_GLOTA</name>
<dbReference type="InterPro" id="IPR050769">
    <property type="entry name" value="NAT_camello-type"/>
</dbReference>
<dbReference type="InterPro" id="IPR016181">
    <property type="entry name" value="Acyl_CoA_acyltransferase"/>
</dbReference>
<dbReference type="KEGG" id="gtr:GLOTRDRAFT_68702"/>
<evidence type="ECO:0000313" key="4">
    <source>
        <dbReference type="Proteomes" id="UP000030669"/>
    </source>
</evidence>
<dbReference type="PANTHER" id="PTHR13947">
    <property type="entry name" value="GNAT FAMILY N-ACETYLTRANSFERASE"/>
    <property type="match status" value="1"/>
</dbReference>
<keyword evidence="4" id="KW-1185">Reference proteome</keyword>
<dbReference type="Gene3D" id="3.40.630.30">
    <property type="match status" value="1"/>
</dbReference>
<dbReference type="Proteomes" id="UP000030669">
    <property type="component" value="Unassembled WGS sequence"/>
</dbReference>
<reference evidence="3 4" key="1">
    <citation type="journal article" date="2012" name="Science">
        <title>The Paleozoic origin of enzymatic lignin decomposition reconstructed from 31 fungal genomes.</title>
        <authorList>
            <person name="Floudas D."/>
            <person name="Binder M."/>
            <person name="Riley R."/>
            <person name="Barry K."/>
            <person name="Blanchette R.A."/>
            <person name="Henrissat B."/>
            <person name="Martinez A.T."/>
            <person name="Otillar R."/>
            <person name="Spatafora J.W."/>
            <person name="Yadav J.S."/>
            <person name="Aerts A."/>
            <person name="Benoit I."/>
            <person name="Boyd A."/>
            <person name="Carlson A."/>
            <person name="Copeland A."/>
            <person name="Coutinho P.M."/>
            <person name="de Vries R.P."/>
            <person name="Ferreira P."/>
            <person name="Findley K."/>
            <person name="Foster B."/>
            <person name="Gaskell J."/>
            <person name="Glotzer D."/>
            <person name="Gorecki P."/>
            <person name="Heitman J."/>
            <person name="Hesse C."/>
            <person name="Hori C."/>
            <person name="Igarashi K."/>
            <person name="Jurgens J.A."/>
            <person name="Kallen N."/>
            <person name="Kersten P."/>
            <person name="Kohler A."/>
            <person name="Kuees U."/>
            <person name="Kumar T.K.A."/>
            <person name="Kuo A."/>
            <person name="LaButti K."/>
            <person name="Larrondo L.F."/>
            <person name="Lindquist E."/>
            <person name="Ling A."/>
            <person name="Lombard V."/>
            <person name="Lucas S."/>
            <person name="Lundell T."/>
            <person name="Martin R."/>
            <person name="McLaughlin D.J."/>
            <person name="Morgenstern I."/>
            <person name="Morin E."/>
            <person name="Murat C."/>
            <person name="Nagy L.G."/>
            <person name="Nolan M."/>
            <person name="Ohm R.A."/>
            <person name="Patyshakuliyeva A."/>
            <person name="Rokas A."/>
            <person name="Ruiz-Duenas F.J."/>
            <person name="Sabat G."/>
            <person name="Salamov A."/>
            <person name="Samejima M."/>
            <person name="Schmutz J."/>
            <person name="Slot J.C."/>
            <person name="St John F."/>
            <person name="Stenlid J."/>
            <person name="Sun H."/>
            <person name="Sun S."/>
            <person name="Syed K."/>
            <person name="Tsang A."/>
            <person name="Wiebenga A."/>
            <person name="Young D."/>
            <person name="Pisabarro A."/>
            <person name="Eastwood D.C."/>
            <person name="Martin F."/>
            <person name="Cullen D."/>
            <person name="Grigoriev I.V."/>
            <person name="Hibbett D.S."/>
        </authorList>
    </citation>
    <scope>NUCLEOTIDE SEQUENCE [LARGE SCALE GENOMIC DNA]</scope>
    <source>
        <strain evidence="3 4">ATCC 11539</strain>
    </source>
</reference>
<proteinExistence type="predicted"/>
<feature type="transmembrane region" description="Helical" evidence="2">
    <location>
        <begin position="40"/>
        <end position="64"/>
    </location>
</feature>
<organism evidence="3 4">
    <name type="scientific">Gloeophyllum trabeum (strain ATCC 11539 / FP-39264 / Madison 617)</name>
    <name type="common">Brown rot fungus</name>
    <dbReference type="NCBI Taxonomy" id="670483"/>
    <lineage>
        <taxon>Eukaryota</taxon>
        <taxon>Fungi</taxon>
        <taxon>Dikarya</taxon>
        <taxon>Basidiomycota</taxon>
        <taxon>Agaricomycotina</taxon>
        <taxon>Agaricomycetes</taxon>
        <taxon>Gloeophyllales</taxon>
        <taxon>Gloeophyllaceae</taxon>
        <taxon>Gloeophyllum</taxon>
    </lineage>
</organism>
<evidence type="ECO:0000256" key="1">
    <source>
        <dbReference type="ARBA" id="ARBA00022679"/>
    </source>
</evidence>